<comment type="caution">
    <text evidence="1">The sequence shown here is derived from an EMBL/GenBank/DDBJ whole genome shotgun (WGS) entry which is preliminary data.</text>
</comment>
<reference evidence="1 2" key="1">
    <citation type="submission" date="2019-08" db="EMBL/GenBank/DDBJ databases">
        <title>Bacillus genomes from the desert of Cuatro Cienegas, Coahuila.</title>
        <authorList>
            <person name="Olmedo-Alvarez G."/>
        </authorList>
    </citation>
    <scope>NUCLEOTIDE SEQUENCE [LARGE SCALE GENOMIC DNA]</scope>
    <source>
        <strain evidence="1 2">CH34_1T</strain>
    </source>
</reference>
<protein>
    <submittedName>
        <fullName evidence="1">Uncharacterized protein</fullName>
    </submittedName>
</protein>
<gene>
    <name evidence="1" type="ORF">FZC78_19310</name>
</gene>
<dbReference type="InterPro" id="IPR023118">
    <property type="entry name" value="YqaI_dom_sf"/>
</dbReference>
<evidence type="ECO:0000313" key="1">
    <source>
        <dbReference type="EMBL" id="TYS14302.1"/>
    </source>
</evidence>
<name>A0A5D4NMZ4_9BACI</name>
<organism evidence="1 2">
    <name type="scientific">Rossellomorea vietnamensis</name>
    <dbReference type="NCBI Taxonomy" id="218284"/>
    <lineage>
        <taxon>Bacteria</taxon>
        <taxon>Bacillati</taxon>
        <taxon>Bacillota</taxon>
        <taxon>Bacilli</taxon>
        <taxon>Bacillales</taxon>
        <taxon>Bacillaceae</taxon>
        <taxon>Rossellomorea</taxon>
    </lineage>
</organism>
<dbReference type="AlphaFoldDB" id="A0A5D4NMZ4"/>
<dbReference type="EMBL" id="VTEI01000014">
    <property type="protein sequence ID" value="TYS14302.1"/>
    <property type="molecule type" value="Genomic_DNA"/>
</dbReference>
<dbReference type="RefSeq" id="WP_148941716.1">
    <property type="nucleotide sequence ID" value="NZ_VTEI01000014.1"/>
</dbReference>
<evidence type="ECO:0000313" key="2">
    <source>
        <dbReference type="Proteomes" id="UP000322267"/>
    </source>
</evidence>
<dbReference type="Proteomes" id="UP000322267">
    <property type="component" value="Unassembled WGS sequence"/>
</dbReference>
<dbReference type="SUPFAM" id="SSF160713">
    <property type="entry name" value="YqaI-like"/>
    <property type="match status" value="1"/>
</dbReference>
<dbReference type="Gene3D" id="3.30.40.30">
    <property type="entry name" value="YqaI domain"/>
    <property type="match status" value="1"/>
</dbReference>
<sequence length="61" mass="7283">MRELKDRDVNFESDHPVEDVMGDEIQVDDVYYKFGNDIVLETNLKIYLIQNQQVECYQAQK</sequence>
<accession>A0A5D4NMZ4</accession>
<proteinExistence type="predicted"/>
<dbReference type="OrthoDB" id="2454838at2"/>